<keyword evidence="2" id="KW-0805">Transcription regulation</keyword>
<organism evidence="5 6">
    <name type="scientific">Labrys neptuniae</name>
    <dbReference type="NCBI Taxonomy" id="376174"/>
    <lineage>
        <taxon>Bacteria</taxon>
        <taxon>Pseudomonadati</taxon>
        <taxon>Pseudomonadota</taxon>
        <taxon>Alphaproteobacteria</taxon>
        <taxon>Hyphomicrobiales</taxon>
        <taxon>Xanthobacteraceae</taxon>
        <taxon>Labrys</taxon>
    </lineage>
</organism>
<name>A0ABV3PNA7_9HYPH</name>
<feature type="domain" description="NusG-like N-terminal" evidence="4">
    <location>
        <begin position="15"/>
        <end position="114"/>
    </location>
</feature>
<dbReference type="SUPFAM" id="SSF50104">
    <property type="entry name" value="Translation proteins SH3-like domain"/>
    <property type="match status" value="1"/>
</dbReference>
<dbReference type="Gene3D" id="3.30.70.940">
    <property type="entry name" value="NusG, N-terminal domain"/>
    <property type="match status" value="1"/>
</dbReference>
<dbReference type="SUPFAM" id="SSF82679">
    <property type="entry name" value="N-utilization substance G protein NusG, N-terminal domain"/>
    <property type="match status" value="1"/>
</dbReference>
<dbReference type="RefSeq" id="WP_311936644.1">
    <property type="nucleotide sequence ID" value="NZ_JAVSCS010000015.1"/>
</dbReference>
<evidence type="ECO:0000259" key="4">
    <source>
        <dbReference type="SMART" id="SM00738"/>
    </source>
</evidence>
<dbReference type="Pfam" id="PF02357">
    <property type="entry name" value="NusG"/>
    <property type="match status" value="1"/>
</dbReference>
<reference evidence="5 6" key="1">
    <citation type="submission" date="2024-07" db="EMBL/GenBank/DDBJ databases">
        <title>Description of Labrys sedimenti sp. nov., isolated from a diclofenac-degrading enrichment culture.</title>
        <authorList>
            <person name="Tancsics A."/>
            <person name="Csepanyi A."/>
        </authorList>
    </citation>
    <scope>NUCLEOTIDE SEQUENCE [LARGE SCALE GENOMIC DNA]</scope>
    <source>
        <strain evidence="5 6">LMG 23578</strain>
    </source>
</reference>
<accession>A0ABV3PNA7</accession>
<dbReference type="SMART" id="SM00738">
    <property type="entry name" value="NGN"/>
    <property type="match status" value="1"/>
</dbReference>
<evidence type="ECO:0000256" key="2">
    <source>
        <dbReference type="ARBA" id="ARBA00023015"/>
    </source>
</evidence>
<evidence type="ECO:0000256" key="3">
    <source>
        <dbReference type="ARBA" id="ARBA00023163"/>
    </source>
</evidence>
<dbReference type="InterPro" id="IPR036735">
    <property type="entry name" value="NGN_dom_sf"/>
</dbReference>
<protein>
    <submittedName>
        <fullName evidence="5">Transcriptional activator RfaH</fullName>
    </submittedName>
</protein>
<dbReference type="CDD" id="cd06091">
    <property type="entry name" value="KOW_NusG"/>
    <property type="match status" value="1"/>
</dbReference>
<sequence>MSRALSSLLQANMRGQRWYVVQTRARSEETARFNLENQGFEVFLPRTLRTVLHARKRRTAFHALFPGYLFVRLDLERERWRSINGTIGVVQVVMGSNLPLPVPEGVVETILTYVDAEGVARLDRDLAQGQTVRVTLGPFTESIGPLMRLDPNERARVLLEIMGRAVEINLPRRALEAV</sequence>
<evidence type="ECO:0000313" key="6">
    <source>
        <dbReference type="Proteomes" id="UP001555786"/>
    </source>
</evidence>
<gene>
    <name evidence="5" type="ORF">ABXS05_16320</name>
</gene>
<dbReference type="InterPro" id="IPR006645">
    <property type="entry name" value="NGN-like_dom"/>
</dbReference>
<dbReference type="CDD" id="cd09892">
    <property type="entry name" value="NGN_SP_RfaH"/>
    <property type="match status" value="1"/>
</dbReference>
<dbReference type="PANTHER" id="PTHR30265">
    <property type="entry name" value="RHO-INTERACTING TRANSCRIPTION TERMINATION FACTOR NUSG"/>
    <property type="match status" value="1"/>
</dbReference>
<dbReference type="InterPro" id="IPR043425">
    <property type="entry name" value="NusG-like"/>
</dbReference>
<dbReference type="PANTHER" id="PTHR30265:SF4">
    <property type="entry name" value="KOW MOTIF FAMILY PROTEIN, EXPRESSED"/>
    <property type="match status" value="1"/>
</dbReference>
<evidence type="ECO:0000256" key="1">
    <source>
        <dbReference type="ARBA" id="ARBA00022814"/>
    </source>
</evidence>
<proteinExistence type="predicted"/>
<dbReference type="InterPro" id="IPR008991">
    <property type="entry name" value="Translation_prot_SH3-like_sf"/>
</dbReference>
<keyword evidence="3" id="KW-0804">Transcription</keyword>
<keyword evidence="1" id="KW-0889">Transcription antitermination</keyword>
<dbReference type="Proteomes" id="UP001555786">
    <property type="component" value="Unassembled WGS sequence"/>
</dbReference>
<evidence type="ECO:0000313" key="5">
    <source>
        <dbReference type="EMBL" id="MEW9307119.1"/>
    </source>
</evidence>
<dbReference type="EMBL" id="JBFNQD010000005">
    <property type="protein sequence ID" value="MEW9307119.1"/>
    <property type="molecule type" value="Genomic_DNA"/>
</dbReference>
<comment type="caution">
    <text evidence="5">The sequence shown here is derived from an EMBL/GenBank/DDBJ whole genome shotgun (WGS) entry which is preliminary data.</text>
</comment>
<keyword evidence="6" id="KW-1185">Reference proteome</keyword>